<dbReference type="GO" id="GO:0031267">
    <property type="term" value="F:small GTPase binding"/>
    <property type="evidence" value="ECO:0007669"/>
    <property type="project" value="TreeGrafter"/>
</dbReference>
<evidence type="ECO:0000256" key="3">
    <source>
        <dbReference type="ARBA" id="ARBA00022583"/>
    </source>
</evidence>
<dbReference type="GO" id="GO:0016020">
    <property type="term" value="C:membrane"/>
    <property type="evidence" value="ECO:0007669"/>
    <property type="project" value="UniProtKB-SubCell"/>
</dbReference>
<evidence type="ECO:0000313" key="10">
    <source>
        <dbReference type="Proteomes" id="UP001146793"/>
    </source>
</evidence>
<comment type="subcellular location">
    <subcellularLocation>
        <location evidence="1">Membrane</location>
        <topology evidence="1">Peripheral membrane protein</topology>
    </subcellularLocation>
</comment>
<dbReference type="PANTHER" id="PTHR23101">
    <property type="entry name" value="RAB GDP/GTP EXCHANGE FACTOR"/>
    <property type="match status" value="1"/>
</dbReference>
<dbReference type="SUPFAM" id="SSF109993">
    <property type="entry name" value="VPS9 domain"/>
    <property type="match status" value="1"/>
</dbReference>
<dbReference type="PANTHER" id="PTHR23101:SF25">
    <property type="entry name" value="GTPASE-ACTIVATING PROTEIN AND VPS9 DOMAIN-CONTAINING PROTEIN 1"/>
    <property type="match status" value="1"/>
</dbReference>
<feature type="region of interest" description="Disordered" evidence="6">
    <location>
        <begin position="474"/>
        <end position="511"/>
    </location>
</feature>
<dbReference type="GO" id="GO:0006897">
    <property type="term" value="P:endocytosis"/>
    <property type="evidence" value="ECO:0007669"/>
    <property type="project" value="UniProtKB-KW"/>
</dbReference>
<dbReference type="GO" id="GO:0030139">
    <property type="term" value="C:endocytic vesicle"/>
    <property type="evidence" value="ECO:0007669"/>
    <property type="project" value="TreeGrafter"/>
</dbReference>
<keyword evidence="5" id="KW-0472">Membrane</keyword>
<dbReference type="Pfam" id="PF00616">
    <property type="entry name" value="RasGAP"/>
    <property type="match status" value="1"/>
</dbReference>
<dbReference type="PROSITE" id="PS50018">
    <property type="entry name" value="RAS_GTPASE_ACTIV_2"/>
    <property type="match status" value="1"/>
</dbReference>
<comment type="similarity">
    <text evidence="2">Belongs to the GAPVD1 family.</text>
</comment>
<dbReference type="GO" id="GO:0005829">
    <property type="term" value="C:cytosol"/>
    <property type="evidence" value="ECO:0007669"/>
    <property type="project" value="TreeGrafter"/>
</dbReference>
<dbReference type="Proteomes" id="UP001146793">
    <property type="component" value="Unassembled WGS sequence"/>
</dbReference>
<dbReference type="PROSITE" id="PS51205">
    <property type="entry name" value="VPS9"/>
    <property type="match status" value="1"/>
</dbReference>
<evidence type="ECO:0000313" key="9">
    <source>
        <dbReference type="EMBL" id="KAJ3447354.1"/>
    </source>
</evidence>
<dbReference type="Gene3D" id="1.20.1050.80">
    <property type="entry name" value="VPS9 domain"/>
    <property type="match status" value="1"/>
</dbReference>
<evidence type="ECO:0000256" key="6">
    <source>
        <dbReference type="SAM" id="MobiDB-lite"/>
    </source>
</evidence>
<feature type="domain" description="Ras-GAP" evidence="7">
    <location>
        <begin position="171"/>
        <end position="345"/>
    </location>
</feature>
<dbReference type="Gene3D" id="1.10.506.10">
    <property type="entry name" value="GTPase Activation - p120gap, domain 1"/>
    <property type="match status" value="1"/>
</dbReference>
<comment type="caution">
    <text evidence="9">The sequence shown here is derived from an EMBL/GenBank/DDBJ whole genome shotgun (WGS) entry which is preliminary data.</text>
</comment>
<dbReference type="GO" id="GO:0005085">
    <property type="term" value="F:guanyl-nucleotide exchange factor activity"/>
    <property type="evidence" value="ECO:0007669"/>
    <property type="project" value="UniProtKB-KW"/>
</dbReference>
<dbReference type="AlphaFoldDB" id="A0AAV8A554"/>
<evidence type="ECO:0000256" key="1">
    <source>
        <dbReference type="ARBA" id="ARBA00004170"/>
    </source>
</evidence>
<gene>
    <name evidence="9" type="ORF">M0812_07584</name>
</gene>
<feature type="compositionally biased region" description="Basic and acidic residues" evidence="6">
    <location>
        <begin position="547"/>
        <end position="557"/>
    </location>
</feature>
<sequence length="968" mass="115042">MEQKLKKKNDIHEILQLQMFLKEQSTRFFAENFGIATIKSTIDTLTRTYKSKLVSNFRLNKWIDTLNIFNVEKTLNKLIQESTNKSQNIINNLFQVQFYQKFGCPLSTYEKNNYRRLILLIRKHKKVIPDALISLSNNLTKKELDLLAQSSLFCVFSNLCNQQEEFKFLYFLSDFIELEFKKPNLSSDELLLNNKIMGKIISSYCKSTSYHKFFIQSLREVIIDVIQDHKLRIFNNKTEENKEKYLQNMEKIFIICNKFLNSLQKKITLIPFGIRWIMKNLKIFCKKYQREKDTNIILRNFFLVKFLNIVISSPERYDVVSDIPILEHHKMNLIEIVTTITNLCDPNEKILKFSTKKLEREKQKLNNKITTFFKLIAKVRIKLNVSKNNQNTKYVDNNDLNMNSTLVSINDLYCLHSFFYQYAKNIVSINPKHKFINNQLIKTILTLGKNPSYEPQKKNKYLVFSLKLFFPGKRQKKNEKNDDRNSNKNKNRNNYQLYEKKPMTKKEKRHSIYGVGLSLPRYEIKNKNNTHPNKTIKHNKNNIQNKNNERDNSDKSNKNGIKNRNKNGNNALVKKKPIKKRHSLILLTKQKPKLNLKVNHKNDQKEIEKNIDDCIEKIKITLCEIRELRIERFDKEDNLLDILLREKKNPKTTYNLKTACIIDSSIISLEKLPKEIKKTNYSEILERLYIDYEKRKKVLNKLINEKYRLQGISKQLQLLVSNTDLRQKRFLNFLKILISQRLINMNQSLLELKKKEIINSNSTQDQKKILLNFFEQLKEIIIEDPICNLFPDPEVIIFRIVHNHILTELHPFIFRPKFKKDKLIKLDNDFSEKMIKLQKILTPEFLGIPETIWQKDLWELAIVEFQRLNKYYSPMLKIEVLAKCAKIVNMILLYNKLKAVGADLMVPLIIYITMTVNLKHLPSNVKYIDQFINSEIIDPENEYWFTVFKSAYIYLCQFKVNDIPKSNN</sequence>
<dbReference type="Pfam" id="PF02204">
    <property type="entry name" value="VPS9"/>
    <property type="match status" value="1"/>
</dbReference>
<dbReference type="InterPro" id="IPR008936">
    <property type="entry name" value="Rho_GTPase_activation_prot"/>
</dbReference>
<feature type="region of interest" description="Disordered" evidence="6">
    <location>
        <begin position="523"/>
        <end position="577"/>
    </location>
</feature>
<dbReference type="InterPro" id="IPR045046">
    <property type="entry name" value="Vps9-like"/>
</dbReference>
<dbReference type="EMBL" id="JANTQA010000016">
    <property type="protein sequence ID" value="KAJ3447354.1"/>
    <property type="molecule type" value="Genomic_DNA"/>
</dbReference>
<dbReference type="SMART" id="SM00167">
    <property type="entry name" value="VPS9"/>
    <property type="match status" value="1"/>
</dbReference>
<evidence type="ECO:0000256" key="4">
    <source>
        <dbReference type="ARBA" id="ARBA00022658"/>
    </source>
</evidence>
<feature type="domain" description="VPS9" evidence="8">
    <location>
        <begin position="824"/>
        <end position="964"/>
    </location>
</feature>
<name>A0AAV8A554_9EUKA</name>
<dbReference type="InterPro" id="IPR001936">
    <property type="entry name" value="RasGAP_dom"/>
</dbReference>
<protein>
    <submittedName>
        <fullName evidence="9">Rab5 gdp/gtp exchange factor</fullName>
    </submittedName>
</protein>
<dbReference type="InterPro" id="IPR037191">
    <property type="entry name" value="VPS9_dom_sf"/>
</dbReference>
<evidence type="ECO:0000259" key="8">
    <source>
        <dbReference type="PROSITE" id="PS51205"/>
    </source>
</evidence>
<dbReference type="InterPro" id="IPR003123">
    <property type="entry name" value="VPS9"/>
</dbReference>
<keyword evidence="4" id="KW-0344">Guanine-nucleotide releasing factor</keyword>
<evidence type="ECO:0000256" key="5">
    <source>
        <dbReference type="ARBA" id="ARBA00023136"/>
    </source>
</evidence>
<evidence type="ECO:0000256" key="2">
    <source>
        <dbReference type="ARBA" id="ARBA00008489"/>
    </source>
</evidence>
<feature type="compositionally biased region" description="Low complexity" evidence="6">
    <location>
        <begin position="558"/>
        <end position="570"/>
    </location>
</feature>
<proteinExistence type="inferred from homology"/>
<evidence type="ECO:0000259" key="7">
    <source>
        <dbReference type="PROSITE" id="PS50018"/>
    </source>
</evidence>
<keyword evidence="3" id="KW-0254">Endocytosis</keyword>
<organism evidence="9 10">
    <name type="scientific">Anaeramoeba flamelloides</name>
    <dbReference type="NCBI Taxonomy" id="1746091"/>
    <lineage>
        <taxon>Eukaryota</taxon>
        <taxon>Metamonada</taxon>
        <taxon>Anaeramoebidae</taxon>
        <taxon>Anaeramoeba</taxon>
    </lineage>
</organism>
<accession>A0AAV8A554</accession>
<reference evidence="9" key="1">
    <citation type="submission" date="2022-08" db="EMBL/GenBank/DDBJ databases">
        <title>Novel sulphate-reducing endosymbionts in the free-living metamonad Anaeramoeba.</title>
        <authorList>
            <person name="Jerlstrom-Hultqvist J."/>
            <person name="Cepicka I."/>
            <person name="Gallot-Lavallee L."/>
            <person name="Salas-Leiva D."/>
            <person name="Curtis B.A."/>
            <person name="Zahonova K."/>
            <person name="Pipaliya S."/>
            <person name="Dacks J."/>
            <person name="Roger A.J."/>
        </authorList>
    </citation>
    <scope>NUCLEOTIDE SEQUENCE</scope>
    <source>
        <strain evidence="9">Busselton2</strain>
    </source>
</reference>
<dbReference type="SUPFAM" id="SSF48350">
    <property type="entry name" value="GTPase activation domain, GAP"/>
    <property type="match status" value="1"/>
</dbReference>